<evidence type="ECO:0000313" key="3">
    <source>
        <dbReference type="EMBL" id="PWJ10138.1"/>
    </source>
</evidence>
<dbReference type="InterPro" id="IPR038765">
    <property type="entry name" value="Papain-like_cys_pep_sf"/>
</dbReference>
<dbReference type="GO" id="GO:0005737">
    <property type="term" value="C:cytoplasm"/>
    <property type="evidence" value="ECO:0007669"/>
    <property type="project" value="TreeGrafter"/>
</dbReference>
<accession>A0A315XTK8</accession>
<dbReference type="Proteomes" id="UP000245720">
    <property type="component" value="Unassembled WGS sequence"/>
</dbReference>
<name>A0A315XTK8_RUMFL</name>
<reference evidence="3 4" key="1">
    <citation type="submission" date="2018-05" db="EMBL/GenBank/DDBJ databases">
        <title>The Hungate 1000. A catalogue of reference genomes from the rumen microbiome.</title>
        <authorList>
            <person name="Kelly W."/>
        </authorList>
    </citation>
    <scope>NUCLEOTIDE SEQUENCE [LARGE SCALE GENOMIC DNA]</scope>
    <source>
        <strain evidence="3 4">SAb67</strain>
    </source>
</reference>
<proteinExistence type="predicted"/>
<protein>
    <submittedName>
        <fullName evidence="3">Transglutaminase superfamily protein</fullName>
    </submittedName>
</protein>
<keyword evidence="1" id="KW-1133">Transmembrane helix</keyword>
<organism evidence="3 4">
    <name type="scientific">Ruminococcus flavefaciens</name>
    <dbReference type="NCBI Taxonomy" id="1265"/>
    <lineage>
        <taxon>Bacteria</taxon>
        <taxon>Bacillati</taxon>
        <taxon>Bacillota</taxon>
        <taxon>Clostridia</taxon>
        <taxon>Eubacteriales</taxon>
        <taxon>Oscillospiraceae</taxon>
        <taxon>Ruminococcus</taxon>
    </lineage>
</organism>
<evidence type="ECO:0000259" key="2">
    <source>
        <dbReference type="SMART" id="SM00460"/>
    </source>
</evidence>
<feature type="domain" description="Transglutaminase-like" evidence="2">
    <location>
        <begin position="183"/>
        <end position="240"/>
    </location>
</feature>
<dbReference type="PANTHER" id="PTHR46333">
    <property type="entry name" value="CYTOKINESIS PROTEIN 3"/>
    <property type="match status" value="1"/>
</dbReference>
<evidence type="ECO:0000256" key="1">
    <source>
        <dbReference type="SAM" id="Phobius"/>
    </source>
</evidence>
<evidence type="ECO:0000313" key="4">
    <source>
        <dbReference type="Proteomes" id="UP000245720"/>
    </source>
</evidence>
<sequence>MGKKVTALFLVIICSVFLLIGWRFIKNSGILKSYPDKGYLSTVESKYRPVYRQLTPDEQAVYAALYRGIAEHEEEIPLPVEMDGDEYSKVYRILEKQESRFFYLDSVYYTAAKVRDAKVVYRKMGDFEGRRKKMDDAVDEAVAGAADQKSDEYKVRYINDYLVKNCRYVSGDNEEFASTAYGCLVDGEANCEGYAKAFNLLASELGIESVVITGKTDEGENHAWNQVKLGTDWYNIDVTWADTDVSGEVRQMYFLCSDSSFRKTHFADTELFEPYVCSKDDRNYYVHSGLYAESMEDAKDIVRRELESGETTIEIRFATQGLYDTFMSEFIDDQNIFDLLQEAGYQYSGEVTLSLKENRPELCMTLTFS</sequence>
<dbReference type="SMART" id="SM00460">
    <property type="entry name" value="TGc"/>
    <property type="match status" value="1"/>
</dbReference>
<gene>
    <name evidence="3" type="ORF">IE37_03234</name>
</gene>
<dbReference type="Pfam" id="PF01841">
    <property type="entry name" value="Transglut_core"/>
    <property type="match status" value="1"/>
</dbReference>
<dbReference type="EMBL" id="QGDI01000016">
    <property type="protein sequence ID" value="PWJ10138.1"/>
    <property type="molecule type" value="Genomic_DNA"/>
</dbReference>
<comment type="caution">
    <text evidence="3">The sequence shown here is derived from an EMBL/GenBank/DDBJ whole genome shotgun (WGS) entry which is preliminary data.</text>
</comment>
<dbReference type="InterPro" id="IPR002931">
    <property type="entry name" value="Transglutaminase-like"/>
</dbReference>
<dbReference type="OrthoDB" id="9788327at2"/>
<feature type="transmembrane region" description="Helical" evidence="1">
    <location>
        <begin position="7"/>
        <end position="25"/>
    </location>
</feature>
<keyword evidence="1" id="KW-0812">Transmembrane</keyword>
<dbReference type="AlphaFoldDB" id="A0A315XTK8"/>
<keyword evidence="1" id="KW-0472">Membrane</keyword>
<dbReference type="Gene3D" id="3.10.620.30">
    <property type="match status" value="1"/>
</dbReference>
<dbReference type="PANTHER" id="PTHR46333:SF2">
    <property type="entry name" value="CYTOKINESIS PROTEIN 3"/>
    <property type="match status" value="1"/>
</dbReference>
<dbReference type="InterPro" id="IPR052557">
    <property type="entry name" value="CAP/Cytokinesis_protein"/>
</dbReference>
<dbReference type="SUPFAM" id="SSF54001">
    <property type="entry name" value="Cysteine proteinases"/>
    <property type="match status" value="1"/>
</dbReference>
<dbReference type="RefSeq" id="WP_109727897.1">
    <property type="nucleotide sequence ID" value="NZ_QGDI01000016.1"/>
</dbReference>